<dbReference type="Proteomes" id="UP000028045">
    <property type="component" value="Unassembled WGS sequence"/>
</dbReference>
<feature type="transmembrane region" description="Helical" evidence="4">
    <location>
        <begin position="383"/>
        <end position="407"/>
    </location>
</feature>
<feature type="region of interest" description="Disordered" evidence="3">
    <location>
        <begin position="340"/>
        <end position="381"/>
    </location>
</feature>
<accession>A0A084AR46</accession>
<dbReference type="AlphaFoldDB" id="A0A084AR46"/>
<dbReference type="CDD" id="cd12087">
    <property type="entry name" value="TM_EGFR-like"/>
    <property type="match status" value="1"/>
</dbReference>
<dbReference type="PANTHER" id="PTHR47435">
    <property type="entry name" value="KELCH REPEAT PROTEIN (AFU_ORTHOLOGUE AFUA_5G12780)"/>
    <property type="match status" value="1"/>
</dbReference>
<reference evidence="6 7" key="1">
    <citation type="journal article" date="2014" name="BMC Genomics">
        <title>Comparative genome sequencing reveals chemotype-specific gene clusters in the toxigenic black mold Stachybotrys.</title>
        <authorList>
            <person name="Semeiks J."/>
            <person name="Borek D."/>
            <person name="Otwinowski Z."/>
            <person name="Grishin N.V."/>
        </authorList>
    </citation>
    <scope>NUCLEOTIDE SEQUENCE [LARGE SCALE GENOMIC DNA]</scope>
    <source>
        <strain evidence="7">CBS 109288 / IBT 7711</strain>
    </source>
</reference>
<organism evidence="6 7">
    <name type="scientific">Stachybotrys chartarum (strain CBS 109288 / IBT 7711)</name>
    <name type="common">Toxic black mold</name>
    <name type="synonym">Stilbospora chartarum</name>
    <dbReference type="NCBI Taxonomy" id="1280523"/>
    <lineage>
        <taxon>Eukaryota</taxon>
        <taxon>Fungi</taxon>
        <taxon>Dikarya</taxon>
        <taxon>Ascomycota</taxon>
        <taxon>Pezizomycotina</taxon>
        <taxon>Sordariomycetes</taxon>
        <taxon>Hypocreomycetidae</taxon>
        <taxon>Hypocreales</taxon>
        <taxon>Stachybotryaceae</taxon>
        <taxon>Stachybotrys</taxon>
    </lineage>
</organism>
<protein>
    <recommendedName>
        <fullName evidence="8">Kelch repeat protein</fullName>
    </recommendedName>
</protein>
<evidence type="ECO:0000256" key="1">
    <source>
        <dbReference type="ARBA" id="ARBA00022737"/>
    </source>
</evidence>
<feature type="signal peptide" evidence="5">
    <location>
        <begin position="1"/>
        <end position="22"/>
    </location>
</feature>
<dbReference type="Gene3D" id="2.120.10.80">
    <property type="entry name" value="Kelch-type beta propeller"/>
    <property type="match status" value="1"/>
</dbReference>
<keyword evidence="4" id="KW-0472">Membrane</keyword>
<sequence length="528" mass="57624">MRHLNSCRALLAASLVISICLGQDEVPSVQTFKRRGNSVASIIGHYIYFDGGEVAQEGYVEERVNNPANATLSIDLSTSWTPEDVEIRELSKPAAMIPMVKQSVFTDKTAEIFYVWGGISTADVGDPVLWHFEPDGEGGGSWTTEAPGASRSTSFRDAERVESGAYVSTKDAAFVFGGLSNEHTSLEPKGNVAGYVAFNFTTQEWNRESSGPYSSDATLYGATATFMPDFGPNGLIIVLGGVSQYGDEDAEYIDFRTVHLFDPIARDWHSQVTTGEAPSARNYHCTAGVASITLQWRNEYNASAEAYISHSGIREWYEEGRIDEVNWSSDEVQQLFVLAEQDGDGSAGKGTNSEGNGEDNETEDPTNRPIGDQDGSGSSTTPIGAMIGGVIGGAIALLILGFAVWCFRKRRREMASAHTQTEAETRRLEPFEVSHMPELHGHSVPELHGYSTPAEMKGDGDWLMKSAVALLSMAPCLALFEDIREEIDACAEIPTETLDVVKLIYTTTLKDKGQLLLSLYQQVLRHRS</sequence>
<keyword evidence="4" id="KW-1133">Transmembrane helix</keyword>
<evidence type="ECO:0000313" key="7">
    <source>
        <dbReference type="Proteomes" id="UP000028045"/>
    </source>
</evidence>
<dbReference type="SUPFAM" id="SSF50965">
    <property type="entry name" value="Galactose oxidase, central domain"/>
    <property type="match status" value="1"/>
</dbReference>
<evidence type="ECO:0000313" key="6">
    <source>
        <dbReference type="EMBL" id="KEY67775.1"/>
    </source>
</evidence>
<dbReference type="EMBL" id="KL648604">
    <property type="protein sequence ID" value="KEY67775.1"/>
    <property type="molecule type" value="Genomic_DNA"/>
</dbReference>
<dbReference type="InterPro" id="IPR015915">
    <property type="entry name" value="Kelch-typ_b-propeller"/>
</dbReference>
<evidence type="ECO:0000256" key="5">
    <source>
        <dbReference type="SAM" id="SignalP"/>
    </source>
</evidence>
<evidence type="ECO:0008006" key="8">
    <source>
        <dbReference type="Google" id="ProtNLM"/>
    </source>
</evidence>
<evidence type="ECO:0000256" key="4">
    <source>
        <dbReference type="SAM" id="Phobius"/>
    </source>
</evidence>
<dbReference type="OrthoDB" id="540004at2759"/>
<keyword evidence="4" id="KW-0812">Transmembrane</keyword>
<dbReference type="PANTHER" id="PTHR47435:SF4">
    <property type="entry name" value="KELCH REPEAT PROTEIN (AFU_ORTHOLOGUE AFUA_5G12780)"/>
    <property type="match status" value="1"/>
</dbReference>
<dbReference type="HOGENOM" id="CLU_012508_3_1_1"/>
<gene>
    <name evidence="6" type="ORF">S7711_04093</name>
</gene>
<evidence type="ECO:0000256" key="3">
    <source>
        <dbReference type="SAM" id="MobiDB-lite"/>
    </source>
</evidence>
<dbReference type="GO" id="GO:0019760">
    <property type="term" value="P:glucosinolate metabolic process"/>
    <property type="evidence" value="ECO:0007669"/>
    <property type="project" value="UniProtKB-ARBA"/>
</dbReference>
<evidence type="ECO:0000256" key="2">
    <source>
        <dbReference type="ARBA" id="ARBA00023004"/>
    </source>
</evidence>
<keyword evidence="1" id="KW-0677">Repeat</keyword>
<feature type="chain" id="PRO_5001770947" description="Kelch repeat protein" evidence="5">
    <location>
        <begin position="23"/>
        <end position="528"/>
    </location>
</feature>
<dbReference type="InterPro" id="IPR011043">
    <property type="entry name" value="Gal_Oxase/kelch_b-propeller"/>
</dbReference>
<feature type="region of interest" description="Disordered" evidence="3">
    <location>
        <begin position="136"/>
        <end position="155"/>
    </location>
</feature>
<keyword evidence="5" id="KW-0732">Signal</keyword>
<name>A0A084AR46_STACB</name>
<keyword evidence="2" id="KW-0408">Iron</keyword>
<keyword evidence="7" id="KW-1185">Reference proteome</keyword>
<proteinExistence type="predicted"/>